<proteinExistence type="predicted"/>
<keyword evidence="1" id="KW-0812">Transmembrane</keyword>
<keyword evidence="1" id="KW-0472">Membrane</keyword>
<evidence type="ECO:0000256" key="1">
    <source>
        <dbReference type="SAM" id="Phobius"/>
    </source>
</evidence>
<dbReference type="PROSITE" id="PS51257">
    <property type="entry name" value="PROKAR_LIPOPROTEIN"/>
    <property type="match status" value="1"/>
</dbReference>
<gene>
    <name evidence="2" type="ORF">SAMN02745775_103212</name>
</gene>
<evidence type="ECO:0000313" key="3">
    <source>
        <dbReference type="Proteomes" id="UP000199473"/>
    </source>
</evidence>
<sequence>MNAILRELDRRQPVLARLGWAMAALLAACLAAMLVDGRSINGVSVWTKPAKFAASLAVWFWTLAWAWGVLAPAAREGRIARLVLWGTVAAGLFEQGWITLRAALGLRSHFASDPLGAFMFSVMGAAALALVLLAAVLGLLVLWRGDAAQARPWRMAVGLGLVVAGVMGGVTGFAIGAQGGPVIGGTLSDAASWPPFFWSRDGGDLRIAHFLGTHAMQVVPAFALLAAPGAAGVMLAALGWLALSVAAFVLALAGIPLMP</sequence>
<organism evidence="2 3">
    <name type="scientific">Falsiroseomonas stagni DSM 19981</name>
    <dbReference type="NCBI Taxonomy" id="1123062"/>
    <lineage>
        <taxon>Bacteria</taxon>
        <taxon>Pseudomonadati</taxon>
        <taxon>Pseudomonadota</taxon>
        <taxon>Alphaproteobacteria</taxon>
        <taxon>Acetobacterales</taxon>
        <taxon>Roseomonadaceae</taxon>
        <taxon>Falsiroseomonas</taxon>
    </lineage>
</organism>
<feature type="transmembrane region" description="Helical" evidence="1">
    <location>
        <begin position="14"/>
        <end position="35"/>
    </location>
</feature>
<keyword evidence="3" id="KW-1185">Reference proteome</keyword>
<protein>
    <submittedName>
        <fullName evidence="2">Uncharacterized protein</fullName>
    </submittedName>
</protein>
<dbReference type="EMBL" id="FOSQ01000003">
    <property type="protein sequence ID" value="SFK52453.1"/>
    <property type="molecule type" value="Genomic_DNA"/>
</dbReference>
<name>A0A1I4A803_9PROT</name>
<accession>A0A1I4A803</accession>
<dbReference type="RefSeq" id="WP_092959406.1">
    <property type="nucleotide sequence ID" value="NZ_FOSQ01000003.1"/>
</dbReference>
<keyword evidence="1" id="KW-1133">Transmembrane helix</keyword>
<dbReference type="OrthoDB" id="343560at2"/>
<feature type="transmembrane region" description="Helical" evidence="1">
    <location>
        <begin position="233"/>
        <end position="255"/>
    </location>
</feature>
<feature type="transmembrane region" description="Helical" evidence="1">
    <location>
        <begin position="82"/>
        <end position="104"/>
    </location>
</feature>
<feature type="transmembrane region" description="Helical" evidence="1">
    <location>
        <begin position="155"/>
        <end position="177"/>
    </location>
</feature>
<feature type="transmembrane region" description="Helical" evidence="1">
    <location>
        <begin position="50"/>
        <end position="70"/>
    </location>
</feature>
<dbReference type="STRING" id="1123062.SAMN02745775_103212"/>
<dbReference type="Proteomes" id="UP000199473">
    <property type="component" value="Unassembled WGS sequence"/>
</dbReference>
<dbReference type="AlphaFoldDB" id="A0A1I4A803"/>
<feature type="transmembrane region" description="Helical" evidence="1">
    <location>
        <begin position="116"/>
        <end position="143"/>
    </location>
</feature>
<evidence type="ECO:0000313" key="2">
    <source>
        <dbReference type="EMBL" id="SFK52453.1"/>
    </source>
</evidence>
<reference evidence="2 3" key="1">
    <citation type="submission" date="2016-10" db="EMBL/GenBank/DDBJ databases">
        <authorList>
            <person name="de Groot N.N."/>
        </authorList>
    </citation>
    <scope>NUCLEOTIDE SEQUENCE [LARGE SCALE GENOMIC DNA]</scope>
    <source>
        <strain evidence="2 3">DSM 19981</strain>
    </source>
</reference>
<feature type="transmembrane region" description="Helical" evidence="1">
    <location>
        <begin position="207"/>
        <end position="226"/>
    </location>
</feature>